<sequence>MCNLVQYRLALSAPYPQFNPEDSSRYSSATARVGPHSEDSSSATSSRTAPRFGINAAQQEVLLLLNSAEHQPSEEQEALAAIAGKHADVVAEAAAMLQQQSQQGYTIAEALRNMQQLAQSSHAATVAATYLQRLQASIVIDLPSGAHKEVAGHEQDTKAEPAKTQDGSNVSNPSEVVKVGQWKESLIWSAAQKVGYMVSNVAAALFITAWVIAARFGVAAVGSMLACKLTTDVLFLVGAAAAVTFAWLLHTGLPSDQMQQLQQSALATWLFISPAVFKDRALLDMLLDALLSSKAVTAWDKDRPKRQQAWDLLMGSEHGTLPLSLTMMHHVLEKMGKHAKLVEQKAGQGVWVPPGWLHWVFNNQACFKIAYEVCPTTHAAACCYMQRRVRFSFWTDDKEGGYICVRKLVMEAFGRWCKSCPPSS</sequence>
<proteinExistence type="predicted"/>
<protein>
    <recommendedName>
        <fullName evidence="3">JmjC domain-containing protein</fullName>
    </recommendedName>
</protein>
<evidence type="ECO:0000256" key="2">
    <source>
        <dbReference type="SAM" id="Phobius"/>
    </source>
</evidence>
<feature type="domain" description="JmjC" evidence="3">
    <location>
        <begin position="329"/>
        <end position="371"/>
    </location>
</feature>
<dbReference type="Gene3D" id="2.60.120.650">
    <property type="entry name" value="Cupin"/>
    <property type="match status" value="1"/>
</dbReference>
<feature type="transmembrane region" description="Helical" evidence="2">
    <location>
        <begin position="233"/>
        <end position="253"/>
    </location>
</feature>
<evidence type="ECO:0000313" key="4">
    <source>
        <dbReference type="EMBL" id="SZX61518.1"/>
    </source>
</evidence>
<keyword evidence="2" id="KW-1133">Transmembrane helix</keyword>
<accession>A0A383V7E7</accession>
<keyword evidence="2" id="KW-0812">Transmembrane</keyword>
<feature type="transmembrane region" description="Helical" evidence="2">
    <location>
        <begin position="194"/>
        <end position="213"/>
    </location>
</feature>
<name>A0A383V7E7_TETOB</name>
<dbReference type="Pfam" id="PF02373">
    <property type="entry name" value="JmjC"/>
    <property type="match status" value="1"/>
</dbReference>
<dbReference type="EMBL" id="FNXT01000152">
    <property type="protein sequence ID" value="SZX61518.1"/>
    <property type="molecule type" value="Genomic_DNA"/>
</dbReference>
<evidence type="ECO:0000313" key="5">
    <source>
        <dbReference type="Proteomes" id="UP000256970"/>
    </source>
</evidence>
<gene>
    <name evidence="4" type="ORF">BQ4739_LOCUS2032</name>
</gene>
<feature type="region of interest" description="Disordered" evidence="1">
    <location>
        <begin position="149"/>
        <end position="173"/>
    </location>
</feature>
<organism evidence="4 5">
    <name type="scientific">Tetradesmus obliquus</name>
    <name type="common">Green alga</name>
    <name type="synonym">Acutodesmus obliquus</name>
    <dbReference type="NCBI Taxonomy" id="3088"/>
    <lineage>
        <taxon>Eukaryota</taxon>
        <taxon>Viridiplantae</taxon>
        <taxon>Chlorophyta</taxon>
        <taxon>core chlorophytes</taxon>
        <taxon>Chlorophyceae</taxon>
        <taxon>CS clade</taxon>
        <taxon>Sphaeropleales</taxon>
        <taxon>Scenedesmaceae</taxon>
        <taxon>Tetradesmus</taxon>
    </lineage>
</organism>
<evidence type="ECO:0000259" key="3">
    <source>
        <dbReference type="Pfam" id="PF02373"/>
    </source>
</evidence>
<dbReference type="AlphaFoldDB" id="A0A383V7E7"/>
<feature type="compositionally biased region" description="Basic and acidic residues" evidence="1">
    <location>
        <begin position="149"/>
        <end position="163"/>
    </location>
</feature>
<feature type="region of interest" description="Disordered" evidence="1">
    <location>
        <begin position="18"/>
        <end position="49"/>
    </location>
</feature>
<dbReference type="SUPFAM" id="SSF51197">
    <property type="entry name" value="Clavaminate synthase-like"/>
    <property type="match status" value="1"/>
</dbReference>
<dbReference type="Proteomes" id="UP000256970">
    <property type="component" value="Unassembled WGS sequence"/>
</dbReference>
<feature type="compositionally biased region" description="Low complexity" evidence="1">
    <location>
        <begin position="40"/>
        <end position="49"/>
    </location>
</feature>
<dbReference type="InterPro" id="IPR003347">
    <property type="entry name" value="JmjC_dom"/>
</dbReference>
<keyword evidence="2" id="KW-0472">Membrane</keyword>
<keyword evidence="5" id="KW-1185">Reference proteome</keyword>
<evidence type="ECO:0000256" key="1">
    <source>
        <dbReference type="SAM" id="MobiDB-lite"/>
    </source>
</evidence>
<reference evidence="4 5" key="1">
    <citation type="submission" date="2016-10" db="EMBL/GenBank/DDBJ databases">
        <authorList>
            <person name="Cai Z."/>
        </authorList>
    </citation>
    <scope>NUCLEOTIDE SEQUENCE [LARGE SCALE GENOMIC DNA]</scope>
</reference>